<evidence type="ECO:0000313" key="3">
    <source>
        <dbReference type="Proteomes" id="UP001165393"/>
    </source>
</evidence>
<protein>
    <submittedName>
        <fullName evidence="2">Uncharacterized protein</fullName>
    </submittedName>
</protein>
<dbReference type="EMBL" id="JAMQGP010000001">
    <property type="protein sequence ID" value="MCM2678852.1"/>
    <property type="molecule type" value="Genomic_DNA"/>
</dbReference>
<feature type="transmembrane region" description="Helical" evidence="1">
    <location>
        <begin position="7"/>
        <end position="28"/>
    </location>
</feature>
<keyword evidence="3" id="KW-1185">Reference proteome</keyword>
<name>A0AA41W4M7_9GAMM</name>
<proteinExistence type="predicted"/>
<comment type="caution">
    <text evidence="2">The sequence shown here is derived from an EMBL/GenBank/DDBJ whole genome shotgun (WGS) entry which is preliminary data.</text>
</comment>
<accession>A0AA41W4M7</accession>
<keyword evidence="1" id="KW-1133">Transmembrane helix</keyword>
<dbReference type="RefSeq" id="WP_251260200.1">
    <property type="nucleotide sequence ID" value="NZ_JAMQGP010000001.1"/>
</dbReference>
<evidence type="ECO:0000256" key="1">
    <source>
        <dbReference type="SAM" id="Phobius"/>
    </source>
</evidence>
<organism evidence="2 3">
    <name type="scientific">Echinimonas agarilytica</name>
    <dbReference type="NCBI Taxonomy" id="1215918"/>
    <lineage>
        <taxon>Bacteria</taxon>
        <taxon>Pseudomonadati</taxon>
        <taxon>Pseudomonadota</taxon>
        <taxon>Gammaproteobacteria</taxon>
        <taxon>Alteromonadales</taxon>
        <taxon>Echinimonadaceae</taxon>
        <taxon>Echinimonas</taxon>
    </lineage>
</organism>
<gene>
    <name evidence="2" type="ORF">NAF29_04070</name>
</gene>
<reference evidence="2 3" key="1">
    <citation type="journal article" date="2013" name="Antonie Van Leeuwenhoek">
        <title>Echinimonas agarilytica gen. nov., sp. nov., a new gammaproteobacterium isolated from the sea urchin Strongylocentrotus intermedius.</title>
        <authorList>
            <person name="Nedashkovskaya O.I."/>
            <person name="Stenkova A.M."/>
            <person name="Zhukova N.V."/>
            <person name="Van Trappen S."/>
            <person name="Lee J.S."/>
            <person name="Kim S.B."/>
        </authorList>
    </citation>
    <scope>NUCLEOTIDE SEQUENCE [LARGE SCALE GENOMIC DNA]</scope>
    <source>
        <strain evidence="2 3">KMM 6351</strain>
    </source>
</reference>
<dbReference type="Proteomes" id="UP001165393">
    <property type="component" value="Unassembled WGS sequence"/>
</dbReference>
<keyword evidence="1" id="KW-0812">Transmembrane</keyword>
<keyword evidence="1" id="KW-0472">Membrane</keyword>
<evidence type="ECO:0000313" key="2">
    <source>
        <dbReference type="EMBL" id="MCM2678852.1"/>
    </source>
</evidence>
<sequence length="474" mass="53660">MTSRKKILLISGLVILLCWAVVFVVLTFKSPLSETGEHWQREYSATLEPNESFFRLAGFGAPIESDAMAYGQQRWNDYGNASDDAEMIVAAPSEWRFNMPCRVATRECLVNLSLQREVIEEHIETNQAWIIRLEQLLHSDAPVGPTERSDETFPVIASQLSSAVRLHVARLFNQMTHGDELARNKAFDELNQHFTRILVHINDTNVSVYRNVLLGVLRMEMGWVVAQLQAQPELKPIATQHLQVLDDEPQLNASMRKVLAREFANALVTFDAVDLNGVTKAMGWELEISTIFQSLTWQRNQTTNVLAQAYARAIDLSEGNEGIEPLVDASEEWPESVELWSDDNLLGGAIVTDRIRHLAALLRSTLMAEAYYALASDWIRHSGDLESMPSSIEFLGSRVKVKHRSIEQRLCLEMPQIMSLDDYCIRLFDEASAPTVPLTFYEELESDTTLELMEDEAMPEMQSMADEHQSDSLN</sequence>
<dbReference type="AlphaFoldDB" id="A0AA41W4M7"/>